<evidence type="ECO:0000256" key="1">
    <source>
        <dbReference type="SAM" id="SignalP"/>
    </source>
</evidence>
<reference evidence="2" key="1">
    <citation type="submission" date="2022-03" db="EMBL/GenBank/DDBJ databases">
        <title>De novo assembled genomes of Belliella spp. (Cyclobacteriaceae) strains.</title>
        <authorList>
            <person name="Szabo A."/>
            <person name="Korponai K."/>
            <person name="Felfoldi T."/>
        </authorList>
    </citation>
    <scope>NUCLEOTIDE SEQUENCE</scope>
    <source>
        <strain evidence="2">DSM 107340</strain>
    </source>
</reference>
<sequence length="321" mass="36573">MKYYFLVIVMIFAISSQSCVDDSNPIETGYNWSTHEPFKAVYNTFSMPFSEKWNPSAEVKGTVALREASGLAYSYKNPGKLWSHQDSGNTNMLFLIDAETGEIITRYRIEGTVNIDWEDIEISNGPEKGETYLYVGDTGDNQERRGSYTIYRFKEPEYQESHSGQTITLSDLEIDKIDFEFPDGSHDTEGLLVDPVTLDIFLATKRDVVSFLYVLPYPQKTEVKDAAFKAGEFGFRETSAATSNLAGDKVLIKNRQEIFYWEKADDESMVQMLSRRPIKAPYVGEPQGEAICFDLDGNYFTVSEELNSTTRPNLYKYLKIN</sequence>
<evidence type="ECO:0000313" key="2">
    <source>
        <dbReference type="EMBL" id="MCH7399007.1"/>
    </source>
</evidence>
<organism evidence="2 3">
    <name type="scientific">Belliella calami</name>
    <dbReference type="NCBI Taxonomy" id="2923436"/>
    <lineage>
        <taxon>Bacteria</taxon>
        <taxon>Pseudomonadati</taxon>
        <taxon>Bacteroidota</taxon>
        <taxon>Cytophagia</taxon>
        <taxon>Cytophagales</taxon>
        <taxon>Cyclobacteriaceae</taxon>
        <taxon>Belliella</taxon>
    </lineage>
</organism>
<accession>A0ABS9UQV8</accession>
<keyword evidence="3" id="KW-1185">Reference proteome</keyword>
<gene>
    <name evidence="2" type="ORF">MM236_13460</name>
</gene>
<proteinExistence type="predicted"/>
<feature type="signal peptide" evidence="1">
    <location>
        <begin position="1"/>
        <end position="20"/>
    </location>
</feature>
<dbReference type="PROSITE" id="PS51257">
    <property type="entry name" value="PROKAR_LIPOPROTEIN"/>
    <property type="match status" value="1"/>
</dbReference>
<feature type="chain" id="PRO_5045918975" evidence="1">
    <location>
        <begin position="21"/>
        <end position="321"/>
    </location>
</feature>
<keyword evidence="1" id="KW-0732">Signal</keyword>
<name>A0ABS9UQV8_9BACT</name>
<dbReference type="EMBL" id="JAKZGS010000011">
    <property type="protein sequence ID" value="MCH7399007.1"/>
    <property type="molecule type" value="Genomic_DNA"/>
</dbReference>
<protein>
    <submittedName>
        <fullName evidence="2">Uncharacterized protein</fullName>
    </submittedName>
</protein>
<dbReference type="Proteomes" id="UP001165488">
    <property type="component" value="Unassembled WGS sequence"/>
</dbReference>
<comment type="caution">
    <text evidence="2">The sequence shown here is derived from an EMBL/GenBank/DDBJ whole genome shotgun (WGS) entry which is preliminary data.</text>
</comment>
<evidence type="ECO:0000313" key="3">
    <source>
        <dbReference type="Proteomes" id="UP001165488"/>
    </source>
</evidence>
<dbReference type="RefSeq" id="WP_241275509.1">
    <property type="nucleotide sequence ID" value="NZ_JAKZGS010000011.1"/>
</dbReference>